<dbReference type="STRING" id="396014.BF93_09095"/>
<dbReference type="PANTHER" id="PTHR43877:SF2">
    <property type="entry name" value="AMINOALKYLPHOSPHONATE N-ACETYLTRANSFERASE-RELATED"/>
    <property type="match status" value="1"/>
</dbReference>
<protein>
    <submittedName>
        <fullName evidence="4">Acetyltransferase</fullName>
    </submittedName>
</protein>
<dbReference type="InterPro" id="IPR050832">
    <property type="entry name" value="Bact_Acetyltransf"/>
</dbReference>
<feature type="domain" description="N-acetyltransferase" evidence="3">
    <location>
        <begin position="20"/>
        <end position="159"/>
    </location>
</feature>
<dbReference type="Gene3D" id="3.40.630.30">
    <property type="match status" value="1"/>
</dbReference>
<dbReference type="SUPFAM" id="SSF55729">
    <property type="entry name" value="Acyl-CoA N-acyltransferases (Nat)"/>
    <property type="match status" value="1"/>
</dbReference>
<sequence>MSAAEVAPAGPEQHGTWRALRLRALQTDPEAFGSTYAQVLARDGEEYWRGVLASPGRCFLARIDGAAIGMARILPGDAEDAPAEIISVWVDPQARGAGAGRALIDACIGWARVHRAGTAVRLHVVETNTAARRLYEGCGFTVVGREGHELVLELGPPPPSEV</sequence>
<evidence type="ECO:0000256" key="1">
    <source>
        <dbReference type="ARBA" id="ARBA00022679"/>
    </source>
</evidence>
<keyword evidence="5" id="KW-1185">Reference proteome</keyword>
<evidence type="ECO:0000313" key="5">
    <source>
        <dbReference type="Proteomes" id="UP000023067"/>
    </source>
</evidence>
<accession>Z9JPV7</accession>
<keyword evidence="1 4" id="KW-0808">Transferase</keyword>
<dbReference type="PANTHER" id="PTHR43877">
    <property type="entry name" value="AMINOALKYLPHOSPHONATE N-ACETYLTRANSFERASE-RELATED-RELATED"/>
    <property type="match status" value="1"/>
</dbReference>
<dbReference type="Pfam" id="PF00583">
    <property type="entry name" value="Acetyltransf_1"/>
    <property type="match status" value="1"/>
</dbReference>
<dbReference type="HOGENOM" id="CLU_013985_19_3_11"/>
<reference evidence="4 5" key="1">
    <citation type="submission" date="2014-02" db="EMBL/GenBank/DDBJ databases">
        <title>Genome sequence of Brachybacterium phenoliresistens strain W13A50.</title>
        <authorList>
            <person name="Wang X."/>
        </authorList>
    </citation>
    <scope>NUCLEOTIDE SEQUENCE [LARGE SCALE GENOMIC DNA]</scope>
    <source>
        <strain evidence="4 5">W13A50</strain>
    </source>
</reference>
<dbReference type="Proteomes" id="UP000023067">
    <property type="component" value="Unassembled WGS sequence"/>
</dbReference>
<dbReference type="InterPro" id="IPR016181">
    <property type="entry name" value="Acyl_CoA_acyltransferase"/>
</dbReference>
<evidence type="ECO:0000256" key="2">
    <source>
        <dbReference type="ARBA" id="ARBA00023315"/>
    </source>
</evidence>
<evidence type="ECO:0000313" key="4">
    <source>
        <dbReference type="EMBL" id="EWS79831.1"/>
    </source>
</evidence>
<dbReference type="PATRIC" id="fig|396014.3.peg.3317"/>
<proteinExistence type="predicted"/>
<dbReference type="InterPro" id="IPR000182">
    <property type="entry name" value="GNAT_dom"/>
</dbReference>
<keyword evidence="2" id="KW-0012">Acyltransferase</keyword>
<dbReference type="AlphaFoldDB" id="Z9JPV7"/>
<dbReference type="EMBL" id="JDYK01000023">
    <property type="protein sequence ID" value="EWS79831.1"/>
    <property type="molecule type" value="Genomic_DNA"/>
</dbReference>
<dbReference type="RefSeq" id="WP_051487120.1">
    <property type="nucleotide sequence ID" value="NZ_BAAAOW010000013.1"/>
</dbReference>
<dbReference type="OrthoDB" id="3190820at2"/>
<name>Z9JPV7_9MICO</name>
<evidence type="ECO:0000259" key="3">
    <source>
        <dbReference type="PROSITE" id="PS51186"/>
    </source>
</evidence>
<organism evidence="4 5">
    <name type="scientific">Brachybacterium phenoliresistens</name>
    <dbReference type="NCBI Taxonomy" id="396014"/>
    <lineage>
        <taxon>Bacteria</taxon>
        <taxon>Bacillati</taxon>
        <taxon>Actinomycetota</taxon>
        <taxon>Actinomycetes</taxon>
        <taxon>Micrococcales</taxon>
        <taxon>Dermabacteraceae</taxon>
        <taxon>Brachybacterium</taxon>
    </lineage>
</organism>
<dbReference type="PROSITE" id="PS51186">
    <property type="entry name" value="GNAT"/>
    <property type="match status" value="1"/>
</dbReference>
<comment type="caution">
    <text evidence="4">The sequence shown here is derived from an EMBL/GenBank/DDBJ whole genome shotgun (WGS) entry which is preliminary data.</text>
</comment>
<dbReference type="GO" id="GO:0016747">
    <property type="term" value="F:acyltransferase activity, transferring groups other than amino-acyl groups"/>
    <property type="evidence" value="ECO:0007669"/>
    <property type="project" value="InterPro"/>
</dbReference>
<dbReference type="eggNOG" id="COG0456">
    <property type="taxonomic scope" value="Bacteria"/>
</dbReference>
<gene>
    <name evidence="4" type="ORF">BF93_09095</name>
</gene>
<dbReference type="CDD" id="cd04301">
    <property type="entry name" value="NAT_SF"/>
    <property type="match status" value="1"/>
</dbReference>